<dbReference type="Proteomes" id="UP000070373">
    <property type="component" value="Unassembled WGS sequence"/>
</dbReference>
<accession>A0A133UBH4</accession>
<evidence type="ECO:0000313" key="2">
    <source>
        <dbReference type="Proteomes" id="UP000070373"/>
    </source>
</evidence>
<dbReference type="AlphaFoldDB" id="A0A133UBH4"/>
<gene>
    <name evidence="1" type="ORF">AKJ64_04655</name>
</gene>
<dbReference type="EMBL" id="LHXN01000108">
    <property type="protein sequence ID" value="KXA91546.1"/>
    <property type="molecule type" value="Genomic_DNA"/>
</dbReference>
<evidence type="ECO:0000313" key="1">
    <source>
        <dbReference type="EMBL" id="KXA91546.1"/>
    </source>
</evidence>
<protein>
    <submittedName>
        <fullName evidence="1">Uncharacterized protein</fullName>
    </submittedName>
</protein>
<comment type="caution">
    <text evidence="1">The sequence shown here is derived from an EMBL/GenBank/DDBJ whole genome shotgun (WGS) entry which is preliminary data.</text>
</comment>
<proteinExistence type="predicted"/>
<name>A0A133UBH4_9EURY</name>
<keyword evidence="2" id="KW-1185">Reference proteome</keyword>
<reference evidence="1 2" key="1">
    <citation type="journal article" date="2016" name="Sci. Rep.">
        <title>Metabolic traits of an uncultured archaeal lineage -MSBL1- from brine pools of the Red Sea.</title>
        <authorList>
            <person name="Mwirichia R."/>
            <person name="Alam I."/>
            <person name="Rashid M."/>
            <person name="Vinu M."/>
            <person name="Ba-Alawi W."/>
            <person name="Anthony Kamau A."/>
            <person name="Kamanda Ngugi D."/>
            <person name="Goker M."/>
            <person name="Klenk H.P."/>
            <person name="Bajic V."/>
            <person name="Stingl U."/>
        </authorList>
    </citation>
    <scope>NUCLEOTIDE SEQUENCE [LARGE SCALE GENOMIC DNA]</scope>
    <source>
        <strain evidence="1">SCGC-AAA259E17</strain>
    </source>
</reference>
<organism evidence="1 2">
    <name type="scientific">candidate division MSBL1 archaeon SCGC-AAA259E17</name>
    <dbReference type="NCBI Taxonomy" id="1698263"/>
    <lineage>
        <taxon>Archaea</taxon>
        <taxon>Methanobacteriati</taxon>
        <taxon>Methanobacteriota</taxon>
        <taxon>candidate division MSBL1</taxon>
    </lineage>
</organism>
<sequence length="78" mass="9151">MIEIWFPSRENAEGMAENLPDFGRPERLERIETVHEETEYLALTYGEARERLEELSESMEGEENFARRLAGTGLLDRY</sequence>